<feature type="compositionally biased region" description="Acidic residues" evidence="1">
    <location>
        <begin position="180"/>
        <end position="204"/>
    </location>
</feature>
<gene>
    <name evidence="2" type="ORF">E2562_029216</name>
</gene>
<dbReference type="OrthoDB" id="663538at2759"/>
<dbReference type="Proteomes" id="UP000479710">
    <property type="component" value="Unassembled WGS sequence"/>
</dbReference>
<evidence type="ECO:0000313" key="2">
    <source>
        <dbReference type="EMBL" id="KAF0926989.1"/>
    </source>
</evidence>
<evidence type="ECO:0000256" key="1">
    <source>
        <dbReference type="SAM" id="MobiDB-lite"/>
    </source>
</evidence>
<protein>
    <submittedName>
        <fullName evidence="2">Uncharacterized protein</fullName>
    </submittedName>
</protein>
<sequence length="225" mass="25101">MEGEGPERIELQGLREAVILASGILGPRVIAVRSVRLSDTAALIALLEKEVRRQEWVIERHNRLTRLARLDHDLTIVLQGIVPILVDDPFYPVAGRELLRYGWSLQHMARSIFGPDHPLYDAAGLVGRFLRRHARHQHKGTRGAAWLAGNIMEVRDRVSALKTFDVQFPKVKGDAGGAAGDDDDGAEFPEEDNGADGSEDEEDQERSRGFQESTVPYGITHYTIF</sequence>
<keyword evidence="3" id="KW-1185">Reference proteome</keyword>
<proteinExistence type="predicted"/>
<evidence type="ECO:0000313" key="3">
    <source>
        <dbReference type="Proteomes" id="UP000479710"/>
    </source>
</evidence>
<dbReference type="EMBL" id="SPHZ02000003">
    <property type="protein sequence ID" value="KAF0926989.1"/>
    <property type="molecule type" value="Genomic_DNA"/>
</dbReference>
<dbReference type="AlphaFoldDB" id="A0A6G1EQU6"/>
<feature type="region of interest" description="Disordered" evidence="1">
    <location>
        <begin position="172"/>
        <end position="217"/>
    </location>
</feature>
<name>A0A6G1EQU6_9ORYZ</name>
<organism evidence="2 3">
    <name type="scientific">Oryza meyeriana var. granulata</name>
    <dbReference type="NCBI Taxonomy" id="110450"/>
    <lineage>
        <taxon>Eukaryota</taxon>
        <taxon>Viridiplantae</taxon>
        <taxon>Streptophyta</taxon>
        <taxon>Embryophyta</taxon>
        <taxon>Tracheophyta</taxon>
        <taxon>Spermatophyta</taxon>
        <taxon>Magnoliopsida</taxon>
        <taxon>Liliopsida</taxon>
        <taxon>Poales</taxon>
        <taxon>Poaceae</taxon>
        <taxon>BOP clade</taxon>
        <taxon>Oryzoideae</taxon>
        <taxon>Oryzeae</taxon>
        <taxon>Oryzinae</taxon>
        <taxon>Oryza</taxon>
        <taxon>Oryza meyeriana</taxon>
    </lineage>
</organism>
<reference evidence="2 3" key="1">
    <citation type="submission" date="2019-11" db="EMBL/GenBank/DDBJ databases">
        <title>Whole genome sequence of Oryza granulata.</title>
        <authorList>
            <person name="Li W."/>
        </authorList>
    </citation>
    <scope>NUCLEOTIDE SEQUENCE [LARGE SCALE GENOMIC DNA]</scope>
    <source>
        <strain evidence="3">cv. Menghai</strain>
        <tissue evidence="2">Leaf</tissue>
    </source>
</reference>
<accession>A0A6G1EQU6</accession>
<comment type="caution">
    <text evidence="2">The sequence shown here is derived from an EMBL/GenBank/DDBJ whole genome shotgun (WGS) entry which is preliminary data.</text>
</comment>